<evidence type="ECO:0000313" key="2">
    <source>
        <dbReference type="EMBL" id="RAK33038.1"/>
    </source>
</evidence>
<sequence length="141" mass="15261">MKEQLTAALAAEEAAIYAYGLIGVHLTKEREVKGARDSEQVHRQRRDYLVDRIAELKASAAPAPAGYALPFEVTDRASALKLAVHIEDGVAQAWRAVLPVTEQSQRNAALSAMTDSAVRATAWRKYSGTTPLTMAFPGRPG</sequence>
<dbReference type="RefSeq" id="WP_111651410.1">
    <property type="nucleotide sequence ID" value="NZ_JACHWI010000002.1"/>
</dbReference>
<organism evidence="2 3">
    <name type="scientific">Actinoplanes lutulentus</name>
    <dbReference type="NCBI Taxonomy" id="1287878"/>
    <lineage>
        <taxon>Bacteria</taxon>
        <taxon>Bacillati</taxon>
        <taxon>Actinomycetota</taxon>
        <taxon>Actinomycetes</taxon>
        <taxon>Micromonosporales</taxon>
        <taxon>Micromonosporaceae</taxon>
        <taxon>Actinoplanes</taxon>
    </lineage>
</organism>
<reference evidence="2 3" key="1">
    <citation type="submission" date="2018-06" db="EMBL/GenBank/DDBJ databases">
        <title>Genomic Encyclopedia of Type Strains, Phase III (KMG-III): the genomes of soil and plant-associated and newly described type strains.</title>
        <authorList>
            <person name="Whitman W."/>
        </authorList>
    </citation>
    <scope>NUCLEOTIDE SEQUENCE [LARGE SCALE GENOMIC DNA]</scope>
    <source>
        <strain evidence="2 3">CGMCC 4.7090</strain>
    </source>
</reference>
<dbReference type="InterPro" id="IPR009078">
    <property type="entry name" value="Ferritin-like_SF"/>
</dbReference>
<dbReference type="InterPro" id="IPR012347">
    <property type="entry name" value="Ferritin-like"/>
</dbReference>
<dbReference type="EMBL" id="QLMJ01000012">
    <property type="protein sequence ID" value="RAK33038.1"/>
    <property type="molecule type" value="Genomic_DNA"/>
</dbReference>
<protein>
    <submittedName>
        <fullName evidence="2">Uncharacterized protein DUF4439</fullName>
    </submittedName>
</protein>
<dbReference type="SUPFAM" id="SSF47240">
    <property type="entry name" value="Ferritin-like"/>
    <property type="match status" value="1"/>
</dbReference>
<feature type="domain" description="DUF4439" evidence="1">
    <location>
        <begin position="5"/>
        <end position="140"/>
    </location>
</feature>
<evidence type="ECO:0000259" key="1">
    <source>
        <dbReference type="Pfam" id="PF14530"/>
    </source>
</evidence>
<keyword evidence="3" id="KW-1185">Reference proteome</keyword>
<dbReference type="Proteomes" id="UP000249341">
    <property type="component" value="Unassembled WGS sequence"/>
</dbReference>
<dbReference type="Gene3D" id="1.20.1260.10">
    <property type="match status" value="1"/>
</dbReference>
<evidence type="ECO:0000313" key="3">
    <source>
        <dbReference type="Proteomes" id="UP000249341"/>
    </source>
</evidence>
<dbReference type="OrthoDB" id="5192349at2"/>
<name>A0A327Z767_9ACTN</name>
<comment type="caution">
    <text evidence="2">The sequence shown here is derived from an EMBL/GenBank/DDBJ whole genome shotgun (WGS) entry which is preliminary data.</text>
</comment>
<dbReference type="AlphaFoldDB" id="A0A327Z767"/>
<proteinExistence type="predicted"/>
<dbReference type="InterPro" id="IPR029447">
    <property type="entry name" value="DUF4439"/>
</dbReference>
<dbReference type="Pfam" id="PF14530">
    <property type="entry name" value="DUF4439"/>
    <property type="match status" value="1"/>
</dbReference>
<accession>A0A327Z767</accession>
<gene>
    <name evidence="2" type="ORF">B0I29_11269</name>
</gene>